<dbReference type="EnsemblProtists" id="EOD04351">
    <property type="protein sequence ID" value="EOD04351"/>
    <property type="gene ID" value="EMIHUDRAFT_221128"/>
</dbReference>
<comment type="subcellular location">
    <subcellularLocation>
        <location evidence="1">Membrane</location>
        <topology evidence="1">Multi-pass membrane protein</topology>
    </subcellularLocation>
</comment>
<keyword evidence="5" id="KW-0472">Membrane</keyword>
<dbReference type="Proteomes" id="UP000013827">
    <property type="component" value="Unassembled WGS sequence"/>
</dbReference>
<dbReference type="Gene3D" id="6.10.110.10">
    <property type="match status" value="1"/>
</dbReference>
<comment type="similarity">
    <text evidence="2">Belongs to the IFI6/IFI27 family.</text>
</comment>
<dbReference type="RefSeq" id="XP_005756780.1">
    <property type="nucleotide sequence ID" value="XM_005756723.1"/>
</dbReference>
<dbReference type="InterPro" id="IPR009311">
    <property type="entry name" value="IFI6/IFI27-like"/>
</dbReference>
<protein>
    <submittedName>
        <fullName evidence="6">Uncharacterized protein</fullName>
    </submittedName>
</protein>
<keyword evidence="7" id="KW-1185">Reference proteome</keyword>
<dbReference type="AlphaFoldDB" id="A0A0D3HZB6"/>
<evidence type="ECO:0000256" key="3">
    <source>
        <dbReference type="ARBA" id="ARBA00022692"/>
    </source>
</evidence>
<name>A0A0D3HZB6_EMIH1</name>
<keyword evidence="3" id="KW-0812">Transmembrane</keyword>
<dbReference type="GO" id="GO:0016020">
    <property type="term" value="C:membrane"/>
    <property type="evidence" value="ECO:0007669"/>
    <property type="project" value="UniProtKB-SubCell"/>
</dbReference>
<evidence type="ECO:0000313" key="6">
    <source>
        <dbReference type="EnsemblProtists" id="EOD04351"/>
    </source>
</evidence>
<dbReference type="InterPro" id="IPR038213">
    <property type="entry name" value="IFI6/IFI27-like_sf"/>
</dbReference>
<organism evidence="6 7">
    <name type="scientific">Emiliania huxleyi (strain CCMP1516)</name>
    <dbReference type="NCBI Taxonomy" id="280463"/>
    <lineage>
        <taxon>Eukaryota</taxon>
        <taxon>Haptista</taxon>
        <taxon>Haptophyta</taxon>
        <taxon>Prymnesiophyceae</taxon>
        <taxon>Isochrysidales</taxon>
        <taxon>Noelaerhabdaceae</taxon>
        <taxon>Emiliania</taxon>
    </lineage>
</organism>
<evidence type="ECO:0000256" key="4">
    <source>
        <dbReference type="ARBA" id="ARBA00022989"/>
    </source>
</evidence>
<proteinExistence type="inferred from homology"/>
<dbReference type="HOGENOM" id="CLU_948103_0_0_1"/>
<keyword evidence="4" id="KW-1133">Transmembrane helix</keyword>
<dbReference type="PANTHER" id="PTHR16932">
    <property type="entry name" value="INTERFERON ALPHA-INDUCIBLE PROTEIN 27"/>
    <property type="match status" value="1"/>
</dbReference>
<dbReference type="Pfam" id="PF06140">
    <property type="entry name" value="Ifi-6-16"/>
    <property type="match status" value="1"/>
</dbReference>
<accession>A0A0D3HZB6</accession>
<dbReference type="PaxDb" id="2903-EOD04351"/>
<dbReference type="GeneID" id="17250522"/>
<dbReference type="PANTHER" id="PTHR16932:SF18">
    <property type="entry name" value="INTERFERON, ALPHA-INDUCIBLE PROTEIN 27-LIKE 2"/>
    <property type="match status" value="1"/>
</dbReference>
<evidence type="ECO:0000256" key="1">
    <source>
        <dbReference type="ARBA" id="ARBA00004141"/>
    </source>
</evidence>
<evidence type="ECO:0000256" key="5">
    <source>
        <dbReference type="ARBA" id="ARBA00023136"/>
    </source>
</evidence>
<evidence type="ECO:0000256" key="2">
    <source>
        <dbReference type="ARBA" id="ARBA00007262"/>
    </source>
</evidence>
<sequence>MVPLDDAAVPWEYCALMAERLGGSFEEFDPWIGDHSRHDGVAIMLAEPLLPVPPQPVVRSWKCLLLTSLAVSGVMIACVPRLPTDKADHIPSMSTLEVEPGSYVIPPPCLTVMVGTALSGTALLAALTVAVPAIGFCEDGVESESIAAAWQATIGDVEKESLFATFQSLAARGELLSILKVGLPVVSNLAVASAAFCSKLDEIEDASTGAAQAVANATAAALTQIEQAAQDSGAVEKLEGVADSVVGAAKESADKIVAEAEEWAEKAAKEAKEALSPTADVTKNRWEEVTGSCR</sequence>
<evidence type="ECO:0000313" key="7">
    <source>
        <dbReference type="Proteomes" id="UP000013827"/>
    </source>
</evidence>
<reference evidence="6" key="2">
    <citation type="submission" date="2024-10" db="UniProtKB">
        <authorList>
            <consortium name="EnsemblProtists"/>
        </authorList>
    </citation>
    <scope>IDENTIFICATION</scope>
</reference>
<dbReference type="KEGG" id="ehx:EMIHUDRAFT_221128"/>
<reference evidence="7" key="1">
    <citation type="journal article" date="2013" name="Nature">
        <title>Pan genome of the phytoplankton Emiliania underpins its global distribution.</title>
        <authorList>
            <person name="Read B.A."/>
            <person name="Kegel J."/>
            <person name="Klute M.J."/>
            <person name="Kuo A."/>
            <person name="Lefebvre S.C."/>
            <person name="Maumus F."/>
            <person name="Mayer C."/>
            <person name="Miller J."/>
            <person name="Monier A."/>
            <person name="Salamov A."/>
            <person name="Young J."/>
            <person name="Aguilar M."/>
            <person name="Claverie J.M."/>
            <person name="Frickenhaus S."/>
            <person name="Gonzalez K."/>
            <person name="Herman E.K."/>
            <person name="Lin Y.C."/>
            <person name="Napier J."/>
            <person name="Ogata H."/>
            <person name="Sarno A.F."/>
            <person name="Shmutz J."/>
            <person name="Schroeder D."/>
            <person name="de Vargas C."/>
            <person name="Verret F."/>
            <person name="von Dassow P."/>
            <person name="Valentin K."/>
            <person name="Van de Peer Y."/>
            <person name="Wheeler G."/>
            <person name="Dacks J.B."/>
            <person name="Delwiche C.F."/>
            <person name="Dyhrman S.T."/>
            <person name="Glockner G."/>
            <person name="John U."/>
            <person name="Richards T."/>
            <person name="Worden A.Z."/>
            <person name="Zhang X."/>
            <person name="Grigoriev I.V."/>
            <person name="Allen A.E."/>
            <person name="Bidle K."/>
            <person name="Borodovsky M."/>
            <person name="Bowler C."/>
            <person name="Brownlee C."/>
            <person name="Cock J.M."/>
            <person name="Elias M."/>
            <person name="Gladyshev V.N."/>
            <person name="Groth M."/>
            <person name="Guda C."/>
            <person name="Hadaegh A."/>
            <person name="Iglesias-Rodriguez M.D."/>
            <person name="Jenkins J."/>
            <person name="Jones B.M."/>
            <person name="Lawson T."/>
            <person name="Leese F."/>
            <person name="Lindquist E."/>
            <person name="Lobanov A."/>
            <person name="Lomsadze A."/>
            <person name="Malik S.B."/>
            <person name="Marsh M.E."/>
            <person name="Mackinder L."/>
            <person name="Mock T."/>
            <person name="Mueller-Roeber B."/>
            <person name="Pagarete A."/>
            <person name="Parker M."/>
            <person name="Probert I."/>
            <person name="Quesneville H."/>
            <person name="Raines C."/>
            <person name="Rensing S.A."/>
            <person name="Riano-Pachon D.M."/>
            <person name="Richier S."/>
            <person name="Rokitta S."/>
            <person name="Shiraiwa Y."/>
            <person name="Soanes D.M."/>
            <person name="van der Giezen M."/>
            <person name="Wahlund T.M."/>
            <person name="Williams B."/>
            <person name="Wilson W."/>
            <person name="Wolfe G."/>
            <person name="Wurch L.L."/>
        </authorList>
    </citation>
    <scope>NUCLEOTIDE SEQUENCE</scope>
</reference>